<dbReference type="AlphaFoldDB" id="A0AAV5LGA2"/>
<organism evidence="2 3">
    <name type="scientific">Rubroshorea leprosula</name>
    <dbReference type="NCBI Taxonomy" id="152421"/>
    <lineage>
        <taxon>Eukaryota</taxon>
        <taxon>Viridiplantae</taxon>
        <taxon>Streptophyta</taxon>
        <taxon>Embryophyta</taxon>
        <taxon>Tracheophyta</taxon>
        <taxon>Spermatophyta</taxon>
        <taxon>Magnoliopsida</taxon>
        <taxon>eudicotyledons</taxon>
        <taxon>Gunneridae</taxon>
        <taxon>Pentapetalae</taxon>
        <taxon>rosids</taxon>
        <taxon>malvids</taxon>
        <taxon>Malvales</taxon>
        <taxon>Dipterocarpaceae</taxon>
        <taxon>Rubroshorea</taxon>
    </lineage>
</organism>
<accession>A0AAV5LGA2</accession>
<keyword evidence="3" id="KW-1185">Reference proteome</keyword>
<protein>
    <submittedName>
        <fullName evidence="2">Uncharacterized protein</fullName>
    </submittedName>
</protein>
<evidence type="ECO:0000313" key="2">
    <source>
        <dbReference type="EMBL" id="GKV36063.1"/>
    </source>
</evidence>
<evidence type="ECO:0000313" key="3">
    <source>
        <dbReference type="Proteomes" id="UP001054252"/>
    </source>
</evidence>
<sequence>MEPACSLLRRPLAVCRSGGRELLAGNPRSGGPLPDQVPTCTASPPQRPGDLVRTSSMSRLKGVPLLDRAHAFFHSLVLAAAVAASSSKQTQIWVFQTQIWVCLKPRSGFETNPDLVDSWS</sequence>
<dbReference type="Proteomes" id="UP001054252">
    <property type="component" value="Unassembled WGS sequence"/>
</dbReference>
<name>A0AAV5LGA2_9ROSI</name>
<evidence type="ECO:0000256" key="1">
    <source>
        <dbReference type="SAM" id="MobiDB-lite"/>
    </source>
</evidence>
<dbReference type="EMBL" id="BPVZ01000114">
    <property type="protein sequence ID" value="GKV36063.1"/>
    <property type="molecule type" value="Genomic_DNA"/>
</dbReference>
<gene>
    <name evidence="2" type="ORF">SLEP1_g44239</name>
</gene>
<reference evidence="2 3" key="1">
    <citation type="journal article" date="2021" name="Commun. Biol.">
        <title>The genome of Shorea leprosula (Dipterocarpaceae) highlights the ecological relevance of drought in aseasonal tropical rainforests.</title>
        <authorList>
            <person name="Ng K.K.S."/>
            <person name="Kobayashi M.J."/>
            <person name="Fawcett J.A."/>
            <person name="Hatakeyama M."/>
            <person name="Paape T."/>
            <person name="Ng C.H."/>
            <person name="Ang C.C."/>
            <person name="Tnah L.H."/>
            <person name="Lee C.T."/>
            <person name="Nishiyama T."/>
            <person name="Sese J."/>
            <person name="O'Brien M.J."/>
            <person name="Copetti D."/>
            <person name="Mohd Noor M.I."/>
            <person name="Ong R.C."/>
            <person name="Putra M."/>
            <person name="Sireger I.Z."/>
            <person name="Indrioko S."/>
            <person name="Kosugi Y."/>
            <person name="Izuno A."/>
            <person name="Isagi Y."/>
            <person name="Lee S.L."/>
            <person name="Shimizu K.K."/>
        </authorList>
    </citation>
    <scope>NUCLEOTIDE SEQUENCE [LARGE SCALE GENOMIC DNA]</scope>
    <source>
        <strain evidence="2">214</strain>
    </source>
</reference>
<feature type="region of interest" description="Disordered" evidence="1">
    <location>
        <begin position="23"/>
        <end position="50"/>
    </location>
</feature>
<proteinExistence type="predicted"/>
<comment type="caution">
    <text evidence="2">The sequence shown here is derived from an EMBL/GenBank/DDBJ whole genome shotgun (WGS) entry which is preliminary data.</text>
</comment>